<keyword evidence="6 7" id="KW-0472">Membrane</keyword>
<dbReference type="InterPro" id="IPR023299">
    <property type="entry name" value="ATPase_P-typ_cyto_dom_N"/>
</dbReference>
<keyword evidence="5 9" id="KW-1133">Transmembrane helix</keyword>
<feature type="transmembrane region" description="Helical" evidence="9">
    <location>
        <begin position="315"/>
        <end position="336"/>
    </location>
</feature>
<evidence type="ECO:0000256" key="8">
    <source>
        <dbReference type="RuleBase" id="RU000488"/>
    </source>
</evidence>
<evidence type="ECO:0000313" key="10">
    <source>
        <dbReference type="EMBL" id="KAG7441521.1"/>
    </source>
</evidence>
<evidence type="ECO:0000256" key="3">
    <source>
        <dbReference type="ARBA" id="ARBA00022448"/>
    </source>
</evidence>
<dbReference type="Pfam" id="PF13246">
    <property type="entry name" value="Cation_ATPase"/>
    <property type="match status" value="1"/>
</dbReference>
<sequence length="419" mass="47346">MTTREGNADSLDPRDSTEKLAALKQQMLSVMERTFKNRYLQPDKLTLVSLKLVQNLADHSSEQRGHIIAFFRALALCHTVLSDKPEPQELPYHLDYKAESPDAAARDIGFPFVKKSKDTFDTEVMGQSEKYTLLKVLEFNSTRKRMSTVFRCPDGRLILYCKGADGVIYARLAQDHDPVLKEQTSKDMEMFANNGLRTLCITYRWLTEEEYLTWSRKYDAATSVIENRDEEIDKANEPIEHSLQILGATALEDKLQGVPEATEAFHRTGIKLWILTGKDVKIIGAGKDAPAYKLAFAGSMGVDIKLFVDSCRPLASFYLVVLLVSLGILEIVMVRLQGDFAKPLEKRFNYKNCIDALFRMVREEGVSLGRGVGPNMFRSIPMNASQLASYDFFKAELLKTPYSTTTFFAISWRALLVSS</sequence>
<organism evidence="10 11">
    <name type="scientific">Guyanagaster necrorhizus</name>
    <dbReference type="NCBI Taxonomy" id="856835"/>
    <lineage>
        <taxon>Eukaryota</taxon>
        <taxon>Fungi</taxon>
        <taxon>Dikarya</taxon>
        <taxon>Basidiomycota</taxon>
        <taxon>Agaricomycotina</taxon>
        <taxon>Agaricomycetes</taxon>
        <taxon>Agaricomycetidae</taxon>
        <taxon>Agaricales</taxon>
        <taxon>Marasmiineae</taxon>
        <taxon>Physalacriaceae</taxon>
        <taxon>Guyanagaster</taxon>
    </lineage>
</organism>
<keyword evidence="11" id="KW-1185">Reference proteome</keyword>
<evidence type="ECO:0000256" key="2">
    <source>
        <dbReference type="ARBA" id="ARBA00004308"/>
    </source>
</evidence>
<evidence type="ECO:0000256" key="1">
    <source>
        <dbReference type="ARBA" id="ARBA00004141"/>
    </source>
</evidence>
<dbReference type="GeneID" id="66101844"/>
<accession>A0A9P7VK96</accession>
<feature type="repeat" description="Solcar" evidence="7">
    <location>
        <begin position="311"/>
        <end position="396"/>
    </location>
</feature>
<dbReference type="RefSeq" id="XP_043035021.1">
    <property type="nucleotide sequence ID" value="XM_043179550.1"/>
</dbReference>
<proteinExistence type="inferred from homology"/>
<dbReference type="GO" id="GO:0045332">
    <property type="term" value="P:phospholipid translocation"/>
    <property type="evidence" value="ECO:0007669"/>
    <property type="project" value="TreeGrafter"/>
</dbReference>
<protein>
    <submittedName>
        <fullName evidence="10">Uncharacterized protein</fullName>
    </submittedName>
</protein>
<dbReference type="PANTHER" id="PTHR24092">
    <property type="entry name" value="PROBABLE PHOSPHOLIPID-TRANSPORTING ATPASE"/>
    <property type="match status" value="1"/>
</dbReference>
<keyword evidence="4 7" id="KW-0812">Transmembrane</keyword>
<dbReference type="OrthoDB" id="377733at2759"/>
<evidence type="ECO:0000313" key="11">
    <source>
        <dbReference type="Proteomes" id="UP000812287"/>
    </source>
</evidence>
<dbReference type="PROSITE" id="PS50920">
    <property type="entry name" value="SOLCAR"/>
    <property type="match status" value="1"/>
</dbReference>
<dbReference type="InterPro" id="IPR018108">
    <property type="entry name" value="MCP_transmembrane"/>
</dbReference>
<comment type="caution">
    <text evidence="10">The sequence shown here is derived from an EMBL/GenBank/DDBJ whole genome shotgun (WGS) entry which is preliminary data.</text>
</comment>
<evidence type="ECO:0000256" key="4">
    <source>
        <dbReference type="ARBA" id="ARBA00022692"/>
    </source>
</evidence>
<comment type="subcellular location">
    <subcellularLocation>
        <location evidence="2">Endomembrane system</location>
    </subcellularLocation>
    <subcellularLocation>
        <location evidence="1">Membrane</location>
        <topology evidence="1">Multi-pass membrane protein</topology>
    </subcellularLocation>
</comment>
<gene>
    <name evidence="10" type="ORF">BT62DRAFT_1080055</name>
</gene>
<dbReference type="InterPro" id="IPR023395">
    <property type="entry name" value="MCP_dom_sf"/>
</dbReference>
<dbReference type="GO" id="GO:0000166">
    <property type="term" value="F:nucleotide binding"/>
    <property type="evidence" value="ECO:0007669"/>
    <property type="project" value="InterPro"/>
</dbReference>
<evidence type="ECO:0000256" key="9">
    <source>
        <dbReference type="SAM" id="Phobius"/>
    </source>
</evidence>
<name>A0A9P7VK96_9AGAR</name>
<dbReference type="AlphaFoldDB" id="A0A9P7VK96"/>
<evidence type="ECO:0000256" key="6">
    <source>
        <dbReference type="ARBA" id="ARBA00023136"/>
    </source>
</evidence>
<dbReference type="Proteomes" id="UP000812287">
    <property type="component" value="Unassembled WGS sequence"/>
</dbReference>
<evidence type="ECO:0000256" key="7">
    <source>
        <dbReference type="PROSITE-ProRule" id="PRU00282"/>
    </source>
</evidence>
<dbReference type="SUPFAM" id="SSF81660">
    <property type="entry name" value="Metal cation-transporting ATPase, ATP-binding domain N"/>
    <property type="match status" value="1"/>
</dbReference>
<dbReference type="Gene3D" id="3.40.1110.10">
    <property type="entry name" value="Calcium-transporting ATPase, cytoplasmic domain N"/>
    <property type="match status" value="1"/>
</dbReference>
<dbReference type="SUPFAM" id="SSF103506">
    <property type="entry name" value="Mitochondrial carrier"/>
    <property type="match status" value="1"/>
</dbReference>
<reference evidence="10" key="1">
    <citation type="submission" date="2020-11" db="EMBL/GenBank/DDBJ databases">
        <title>Adaptations for nitrogen fixation in a non-lichenized fungal sporocarp promotes dispersal by wood-feeding termites.</title>
        <authorList>
            <consortium name="DOE Joint Genome Institute"/>
            <person name="Koch R.A."/>
            <person name="Yoon G."/>
            <person name="Arayal U."/>
            <person name="Lail K."/>
            <person name="Amirebrahimi M."/>
            <person name="Labutti K."/>
            <person name="Lipzen A."/>
            <person name="Riley R."/>
            <person name="Barry K."/>
            <person name="Henrissat B."/>
            <person name="Grigoriev I.V."/>
            <person name="Herr J.R."/>
            <person name="Aime M.C."/>
        </authorList>
    </citation>
    <scope>NUCLEOTIDE SEQUENCE</scope>
    <source>
        <strain evidence="10">MCA 3950</strain>
    </source>
</reference>
<dbReference type="Gene3D" id="1.50.40.10">
    <property type="entry name" value="Mitochondrial carrier domain"/>
    <property type="match status" value="1"/>
</dbReference>
<dbReference type="GO" id="GO:0005886">
    <property type="term" value="C:plasma membrane"/>
    <property type="evidence" value="ECO:0007669"/>
    <property type="project" value="TreeGrafter"/>
</dbReference>
<dbReference type="PANTHER" id="PTHR24092:SF180">
    <property type="entry name" value="PHOSPHOLIPID-TRANSPORTING ATPASE DNF1-RELATED"/>
    <property type="match status" value="1"/>
</dbReference>
<keyword evidence="3 8" id="KW-0813">Transport</keyword>
<dbReference type="Pfam" id="PF00153">
    <property type="entry name" value="Mito_carr"/>
    <property type="match status" value="1"/>
</dbReference>
<dbReference type="EMBL" id="MU250559">
    <property type="protein sequence ID" value="KAG7441521.1"/>
    <property type="molecule type" value="Genomic_DNA"/>
</dbReference>
<dbReference type="GO" id="GO:0140326">
    <property type="term" value="F:ATPase-coupled intramembrane lipid transporter activity"/>
    <property type="evidence" value="ECO:0007669"/>
    <property type="project" value="TreeGrafter"/>
</dbReference>
<evidence type="ECO:0000256" key="5">
    <source>
        <dbReference type="ARBA" id="ARBA00022989"/>
    </source>
</evidence>
<comment type="similarity">
    <text evidence="8">Belongs to the mitochondrial carrier (TC 2.A.29) family.</text>
</comment>